<feature type="compositionally biased region" description="Basic residues" evidence="1">
    <location>
        <begin position="36"/>
        <end position="47"/>
    </location>
</feature>
<sequence length="119" mass="13601">VTFGRSGQRPVRPSAGAARAGGQRPRRPPRVQAAGPRRRRPPRRKYPGLHDHVRAVPPRPVGHQLLRRRERLALRRVHRPGLHCVLHPAGSDRPLGHRRRPRRRQPHQGQEALGGRRLL</sequence>
<dbReference type="AlphaFoldDB" id="A0A6J4HK33"/>
<feature type="compositionally biased region" description="Low complexity" evidence="1">
    <location>
        <begin position="9"/>
        <end position="23"/>
    </location>
</feature>
<organism evidence="2">
    <name type="scientific">uncultured Arthrobacter sp</name>
    <dbReference type="NCBI Taxonomy" id="114050"/>
    <lineage>
        <taxon>Bacteria</taxon>
        <taxon>Bacillati</taxon>
        <taxon>Actinomycetota</taxon>
        <taxon>Actinomycetes</taxon>
        <taxon>Micrococcales</taxon>
        <taxon>Micrococcaceae</taxon>
        <taxon>Arthrobacter</taxon>
        <taxon>environmental samples</taxon>
    </lineage>
</organism>
<feature type="compositionally biased region" description="Basic residues" evidence="1">
    <location>
        <begin position="96"/>
        <end position="106"/>
    </location>
</feature>
<feature type="region of interest" description="Disordered" evidence="1">
    <location>
        <begin position="84"/>
        <end position="119"/>
    </location>
</feature>
<gene>
    <name evidence="2" type="ORF">AVDCRST_MAG83-865</name>
</gene>
<feature type="region of interest" description="Disordered" evidence="1">
    <location>
        <begin position="1"/>
        <end position="62"/>
    </location>
</feature>
<protein>
    <submittedName>
        <fullName evidence="2">Uncharacterized protein</fullName>
    </submittedName>
</protein>
<evidence type="ECO:0000256" key="1">
    <source>
        <dbReference type="SAM" id="MobiDB-lite"/>
    </source>
</evidence>
<feature type="non-terminal residue" evidence="2">
    <location>
        <position position="1"/>
    </location>
</feature>
<dbReference type="EMBL" id="CADCTE010000056">
    <property type="protein sequence ID" value="CAA9226053.1"/>
    <property type="molecule type" value="Genomic_DNA"/>
</dbReference>
<feature type="non-terminal residue" evidence="2">
    <location>
        <position position="119"/>
    </location>
</feature>
<accession>A0A6J4HK33</accession>
<name>A0A6J4HK33_9MICC</name>
<evidence type="ECO:0000313" key="2">
    <source>
        <dbReference type="EMBL" id="CAA9226053.1"/>
    </source>
</evidence>
<reference evidence="2" key="1">
    <citation type="submission" date="2020-02" db="EMBL/GenBank/DDBJ databases">
        <authorList>
            <person name="Meier V. D."/>
        </authorList>
    </citation>
    <scope>NUCLEOTIDE SEQUENCE</scope>
    <source>
        <strain evidence="2">AVDCRST_MAG83</strain>
    </source>
</reference>
<proteinExistence type="predicted"/>